<dbReference type="Proteomes" id="UP000196560">
    <property type="component" value="Unassembled WGS sequence"/>
</dbReference>
<accession>A0A1Y3UA57</accession>
<gene>
    <name evidence="1" type="ORF">B5G21_01900</name>
</gene>
<dbReference type="PANTHER" id="PTHR43546:SF8">
    <property type="entry name" value="METALLO-BETA-LACTAMASE DOMAIN-CONTAINING PROTEIN"/>
    <property type="match status" value="1"/>
</dbReference>
<dbReference type="Pfam" id="PF13483">
    <property type="entry name" value="Lactamase_B_3"/>
    <property type="match status" value="1"/>
</dbReference>
<dbReference type="RefSeq" id="WP_087185815.1">
    <property type="nucleotide sequence ID" value="NZ_NFHO01000002.1"/>
</dbReference>
<name>A0A1Y3UA57_9ACTN</name>
<dbReference type="STRING" id="1118060.GCA_000311845_01770"/>
<dbReference type="AlphaFoldDB" id="A0A1Y3UA57"/>
<keyword evidence="2" id="KW-1185">Reference proteome</keyword>
<evidence type="ECO:0000313" key="1">
    <source>
        <dbReference type="EMBL" id="OUN44058.1"/>
    </source>
</evidence>
<protein>
    <recommendedName>
        <fullName evidence="3">MBL fold metallo-hydrolase</fullName>
    </recommendedName>
</protein>
<comment type="caution">
    <text evidence="1">The sequence shown here is derived from an EMBL/GenBank/DDBJ whole genome shotgun (WGS) entry which is preliminary data.</text>
</comment>
<dbReference type="InterPro" id="IPR050114">
    <property type="entry name" value="UPF0173_UPF0282_UlaG_hydrolase"/>
</dbReference>
<evidence type="ECO:0000313" key="2">
    <source>
        <dbReference type="Proteomes" id="UP000196560"/>
    </source>
</evidence>
<dbReference type="InterPro" id="IPR036866">
    <property type="entry name" value="RibonucZ/Hydroxyglut_hydro"/>
</dbReference>
<proteinExistence type="predicted"/>
<dbReference type="Gene3D" id="3.60.15.10">
    <property type="entry name" value="Ribonuclease Z/Hydroxyacylglutathione hydrolase-like"/>
    <property type="match status" value="1"/>
</dbReference>
<dbReference type="SUPFAM" id="SSF56281">
    <property type="entry name" value="Metallo-hydrolase/oxidoreductase"/>
    <property type="match status" value="1"/>
</dbReference>
<dbReference type="EMBL" id="NFHO01000002">
    <property type="protein sequence ID" value="OUN44058.1"/>
    <property type="molecule type" value="Genomic_DNA"/>
</dbReference>
<reference evidence="2" key="1">
    <citation type="submission" date="2017-04" db="EMBL/GenBank/DDBJ databases">
        <title>Function of individual gut microbiota members based on whole genome sequencing of pure cultures obtained from chicken caecum.</title>
        <authorList>
            <person name="Medvecky M."/>
            <person name="Cejkova D."/>
            <person name="Polansky O."/>
            <person name="Karasova D."/>
            <person name="Kubasova T."/>
            <person name="Cizek A."/>
            <person name="Rychlik I."/>
        </authorList>
    </citation>
    <scope>NUCLEOTIDE SEQUENCE [LARGE SCALE GENOMIC DNA]</scope>
    <source>
        <strain evidence="2">An70</strain>
    </source>
</reference>
<dbReference type="PANTHER" id="PTHR43546">
    <property type="entry name" value="UPF0173 METAL-DEPENDENT HYDROLASE MJ1163-RELATED"/>
    <property type="match status" value="1"/>
</dbReference>
<sequence length="222" mass="23788">MTSLENVRVFTQSAIRIQSKDGVVIYLDPFSLTDAEAAHDADYVFITHAHFDHFSPEDIARVAGDHTELVAPASMGAEVARVADEIGATAVHLLQAGGRLELSGVAVEAAPAYNVEPERLEMHPQANGWLGYALTVDGVRYYAAGDTDQNPDNEQVACDVALVPIGGTYTCDPHQAAAFVNALHPKVVVPIHYGSIVGVPENFDEFAAEVAPGIEVVRKVER</sequence>
<organism evidence="1 2">
    <name type="scientific">Enorma massiliensis</name>
    <dbReference type="NCBI Taxonomy" id="1472761"/>
    <lineage>
        <taxon>Bacteria</taxon>
        <taxon>Bacillati</taxon>
        <taxon>Actinomycetota</taxon>
        <taxon>Coriobacteriia</taxon>
        <taxon>Coriobacteriales</taxon>
        <taxon>Coriobacteriaceae</taxon>
        <taxon>Enorma</taxon>
    </lineage>
</organism>
<evidence type="ECO:0008006" key="3">
    <source>
        <dbReference type="Google" id="ProtNLM"/>
    </source>
</evidence>
<dbReference type="eggNOG" id="COG2220">
    <property type="taxonomic scope" value="Bacteria"/>
</dbReference>